<dbReference type="EMBL" id="PDDX01000001">
    <property type="protein sequence ID" value="PHI28086.1"/>
    <property type="molecule type" value="Genomic_DNA"/>
</dbReference>
<reference evidence="5" key="1">
    <citation type="submission" date="2017-09" db="EMBL/GenBank/DDBJ databases">
        <title>FDA dAtabase for Regulatory Grade micrObial Sequences (FDA-ARGOS): Supporting development and validation of Infectious Disease Dx tests.</title>
        <authorList>
            <person name="Minogue T."/>
            <person name="Wolcott M."/>
            <person name="Wasieloski L."/>
            <person name="Aguilar W."/>
            <person name="Moore D."/>
            <person name="Tallon L."/>
            <person name="Sadzewicz L."/>
            <person name="Ott S."/>
            <person name="Zhao X."/>
            <person name="Nagaraj S."/>
            <person name="Vavikolanu K."/>
            <person name="Aluvathingal J."/>
            <person name="Nadendla S."/>
            <person name="Sichtig H."/>
        </authorList>
    </citation>
    <scope>NUCLEOTIDE SEQUENCE [LARGE SCALE GENOMIC DNA]</scope>
    <source>
        <strain evidence="5">FDAARGOS_387</strain>
    </source>
</reference>
<organism evidence="3 5">
    <name type="scientific">Budvicia aquatica</name>
    <dbReference type="NCBI Taxonomy" id="82979"/>
    <lineage>
        <taxon>Bacteria</taxon>
        <taxon>Pseudomonadati</taxon>
        <taxon>Pseudomonadota</taxon>
        <taxon>Gammaproteobacteria</taxon>
        <taxon>Enterobacterales</taxon>
        <taxon>Budviciaceae</taxon>
        <taxon>Budvicia</taxon>
    </lineage>
</organism>
<keyword evidence="5" id="KW-1185">Reference proteome</keyword>
<evidence type="ECO:0000256" key="2">
    <source>
        <dbReference type="SAM" id="SignalP"/>
    </source>
</evidence>
<evidence type="ECO:0000313" key="6">
    <source>
        <dbReference type="Proteomes" id="UP000373449"/>
    </source>
</evidence>
<gene>
    <name evidence="4" type="primary">cusF_1</name>
    <name evidence="3" type="ORF">CRN84_01370</name>
    <name evidence="4" type="ORF">NCTC12282_00751</name>
</gene>
<feature type="signal peptide" evidence="2">
    <location>
        <begin position="1"/>
        <end position="24"/>
    </location>
</feature>
<keyword evidence="2" id="KW-0732">Signal</keyword>
<dbReference type="InterPro" id="IPR021647">
    <property type="entry name" value="CusF_Ec"/>
</dbReference>
<dbReference type="STRING" id="1111728.GCA_000427805_02580"/>
<evidence type="ECO:0000313" key="3">
    <source>
        <dbReference type="EMBL" id="PHI28086.1"/>
    </source>
</evidence>
<dbReference type="EMBL" id="CAADJA010000002">
    <property type="protein sequence ID" value="VFS45864.1"/>
    <property type="molecule type" value="Genomic_DNA"/>
</dbReference>
<dbReference type="RefSeq" id="WP_051323166.1">
    <property type="nucleotide sequence ID" value="NZ_CAADJA010000002.1"/>
</dbReference>
<protein>
    <submittedName>
        <fullName evidence="4">Cation efflux system protein CusF</fullName>
    </submittedName>
</protein>
<proteinExistence type="predicted"/>
<dbReference type="Proteomes" id="UP000224974">
    <property type="component" value="Unassembled WGS sequence"/>
</dbReference>
<name>A0A2C6DA72_9GAMM</name>
<feature type="region of interest" description="Disordered" evidence="1">
    <location>
        <begin position="29"/>
        <end position="48"/>
    </location>
</feature>
<evidence type="ECO:0000313" key="5">
    <source>
        <dbReference type="Proteomes" id="UP000224974"/>
    </source>
</evidence>
<reference evidence="4 6" key="3">
    <citation type="submission" date="2019-03" db="EMBL/GenBank/DDBJ databases">
        <authorList>
            <consortium name="Pathogen Informatics"/>
        </authorList>
    </citation>
    <scope>NUCLEOTIDE SEQUENCE [LARGE SCALE GENOMIC DNA]</scope>
    <source>
        <strain evidence="4 6">NCTC12282</strain>
    </source>
</reference>
<accession>A0A2C6DA72</accession>
<sequence length="120" mass="13255">MNNKKALTSIIFATFLAISFNLQAHTSDHHHNEKGASQLSSGVPEMHHTTGTVTQVDASRGQIIIHHPPIESLEWEEMTMPFPIVDKTMLNGIKVGDKVKLDLTMPDDVATISKIEVVKD</sequence>
<dbReference type="AlphaFoldDB" id="A0A2C6DA72"/>
<evidence type="ECO:0000313" key="4">
    <source>
        <dbReference type="EMBL" id="VFS45864.1"/>
    </source>
</evidence>
<evidence type="ECO:0000256" key="1">
    <source>
        <dbReference type="SAM" id="MobiDB-lite"/>
    </source>
</evidence>
<reference evidence="3" key="2">
    <citation type="submission" date="2017-09" db="EMBL/GenBank/DDBJ databases">
        <title>FDA dAtabase for Regulatory Grade micrObial Sequences (FDA-ARGOS): Supporting development and validation of Infectious Disease Dx tests.</title>
        <authorList>
            <person name="Minogue T."/>
            <person name="Wolcott M."/>
            <person name="Wasieloski L."/>
            <person name="Aguilar W."/>
            <person name="Moore D."/>
            <person name="Tallon L.J."/>
            <person name="Sadzewicz L."/>
            <person name="Ott S."/>
            <person name="Zhao X."/>
            <person name="Nagaraj S."/>
            <person name="Vavikolanu K."/>
            <person name="Aluvathingal J."/>
            <person name="Nadendla S."/>
            <person name="Sichtig H."/>
        </authorList>
    </citation>
    <scope>NUCLEOTIDE SEQUENCE</scope>
    <source>
        <strain evidence="3">FDAARGOS_387</strain>
    </source>
</reference>
<feature type="chain" id="PRO_5036036586" evidence="2">
    <location>
        <begin position="25"/>
        <end position="120"/>
    </location>
</feature>
<dbReference type="OrthoDB" id="5771277at2"/>
<dbReference type="Gene3D" id="2.40.50.320">
    <property type="entry name" value="Copper binding periplasmic protein CusF"/>
    <property type="match status" value="1"/>
</dbReference>
<dbReference type="Proteomes" id="UP000373449">
    <property type="component" value="Unassembled WGS sequence"/>
</dbReference>
<dbReference type="InterPro" id="IPR042230">
    <property type="entry name" value="CusF_sf"/>
</dbReference>
<dbReference type="Pfam" id="PF11604">
    <property type="entry name" value="CusF_Ec"/>
    <property type="match status" value="1"/>
</dbReference>